<keyword evidence="2" id="KW-0539">Nucleus</keyword>
<dbReference type="Pfam" id="PF13621">
    <property type="entry name" value="Cupin_8"/>
    <property type="match status" value="1"/>
</dbReference>
<comment type="caution">
    <text evidence="6">The sequence shown here is derived from an EMBL/GenBank/DDBJ whole genome shotgun (WGS) entry which is preliminary data.</text>
</comment>
<evidence type="ECO:0000313" key="6">
    <source>
        <dbReference type="EMBL" id="KAL3762919.1"/>
    </source>
</evidence>
<dbReference type="PROSITE" id="PS51184">
    <property type="entry name" value="JMJC"/>
    <property type="match status" value="1"/>
</dbReference>
<proteinExistence type="predicted"/>
<dbReference type="PROSITE" id="PS50013">
    <property type="entry name" value="CHROMO_2"/>
    <property type="match status" value="1"/>
</dbReference>
<feature type="compositionally biased region" description="Basic and acidic residues" evidence="3">
    <location>
        <begin position="355"/>
        <end position="369"/>
    </location>
</feature>
<dbReference type="InterPro" id="IPR003347">
    <property type="entry name" value="JmjC_dom"/>
</dbReference>
<evidence type="ECO:0000256" key="2">
    <source>
        <dbReference type="ARBA" id="ARBA00023242"/>
    </source>
</evidence>
<feature type="domain" description="JmjC" evidence="5">
    <location>
        <begin position="496"/>
        <end position="636"/>
    </location>
</feature>
<dbReference type="InterPro" id="IPR000953">
    <property type="entry name" value="Chromo/chromo_shadow_dom"/>
</dbReference>
<dbReference type="SMART" id="SM00298">
    <property type="entry name" value="CHROMO"/>
    <property type="match status" value="1"/>
</dbReference>
<dbReference type="SUPFAM" id="SSF51197">
    <property type="entry name" value="Clavaminate synthase-like"/>
    <property type="match status" value="1"/>
</dbReference>
<keyword evidence="7" id="KW-1185">Reference proteome</keyword>
<evidence type="ECO:0000256" key="1">
    <source>
        <dbReference type="ARBA" id="ARBA00004123"/>
    </source>
</evidence>
<dbReference type="GO" id="GO:0005634">
    <property type="term" value="C:nucleus"/>
    <property type="evidence" value="ECO:0007669"/>
    <property type="project" value="UniProtKB-SubCell"/>
</dbReference>
<organism evidence="6 7">
    <name type="scientific">Discostella pseudostelligera</name>
    <dbReference type="NCBI Taxonomy" id="259834"/>
    <lineage>
        <taxon>Eukaryota</taxon>
        <taxon>Sar</taxon>
        <taxon>Stramenopiles</taxon>
        <taxon>Ochrophyta</taxon>
        <taxon>Bacillariophyta</taxon>
        <taxon>Coscinodiscophyceae</taxon>
        <taxon>Thalassiosirophycidae</taxon>
        <taxon>Stephanodiscales</taxon>
        <taxon>Stephanodiscaceae</taxon>
        <taxon>Discostella</taxon>
    </lineage>
</organism>
<feature type="domain" description="Chromo" evidence="4">
    <location>
        <begin position="112"/>
        <end position="172"/>
    </location>
</feature>
<evidence type="ECO:0000259" key="4">
    <source>
        <dbReference type="PROSITE" id="PS50013"/>
    </source>
</evidence>
<reference evidence="6 7" key="1">
    <citation type="submission" date="2024-10" db="EMBL/GenBank/DDBJ databases">
        <title>Updated reference genomes for cyclostephanoid diatoms.</title>
        <authorList>
            <person name="Roberts W.R."/>
            <person name="Alverson A.J."/>
        </authorList>
    </citation>
    <scope>NUCLEOTIDE SEQUENCE [LARGE SCALE GENOMIC DNA]</scope>
    <source>
        <strain evidence="6 7">AJA232-27</strain>
    </source>
</reference>
<sequence>MPKKSKLFSDLEFKCEVDAEERMKRKSARQCDSTAAAAKRSKPSSKPDADALDAKNNGAKPAKRSSTTTKQSIKKIREERKIQRSKEKSNEEKGRVLVAVDGDGAAPEDFFWEVEAVIGRRKHRGRIEYLIRWKGCSEEGNTWEPAANLCDTAMEEAVRYTKAEKLKKSQREEDEKKLFGVPDESINESNEDETGDIVRVDDNEDDEPIVENITCNNDQTTATAIDSDTAAVVDDTLWKWSDADQVIFRDVQRINVNDPNASKLVTEARIVGTPLVLVGHVGWANFAKRWLMEKKVDSDKHNSNSSTKVRTPRAGDNAMIGGGGEVVNSVSDNVTTEGADVVTEINAKIDGPINDEAHGHKDTNQKENTKASGIATNEKGNAKCDNTIGDDALDLSKNYELDIEKMIKDIGEEDVPIIKRNYNEEKPIHAKISAEKFLRTCWPSNASTTLPLQQENVAKSQKPSANFYLHQWQFPLSDTAGRKLCHQNNPLPKGIIGEDLLKYWLDLPQCKLDSPLQYIFMGREDTLSKLHKDPGGLEISIAPIVGQKECVLVHRDDGSNCLYHLTASLEDVDLHRHPLLSQARAWRTVIQPGEILLMPYSTYHQCRNITPCLSYSRFHLDIVNLHPFVQSLIDKDAPEIDHEEVLWNLTSELIKRADGVFDKVQVRVKAGQDEGDLITEHVVDTVNILRTLRHFVREVARRKEISQLVKGSEANPNEHNFEMLVDDVDMCLHEFRYRRSKEIPPFKQRRAKAFKNILLSKGGKGKDVIKRDMSKFLIGNKPVVAFNSSLENNYTSLVNVDLAKHFPNAENGNVGEGLIGQLVPGDKIFVKLEQKFVKAEVIEILQQMKSAYISYEDYPSVYDEYHPIELLRLPTRAEIPDDDIKPGLLVIDLSNSNEYRGRIVSTLNSAMARVKIYVSQHEMIRLVSPAMILGRYAPLQKRAKVTAPETVVVDSTAFESEEAASPSMRPTQVGQIVDVYRRGAARVTSVHGGPPPTHVGVRFLLGKAHDESMVPIETVRLAPELDPDSGRCLRPISKPGAKKPSGHSSVSSSDGTPQSDRISSPTSSDTSVIEISD</sequence>
<dbReference type="PANTHER" id="PTHR22812">
    <property type="entry name" value="CHROMOBOX PROTEIN"/>
    <property type="match status" value="1"/>
</dbReference>
<dbReference type="AlphaFoldDB" id="A0ABD3MFW6"/>
<feature type="region of interest" description="Disordered" evidence="3">
    <location>
        <begin position="1019"/>
        <end position="1077"/>
    </location>
</feature>
<dbReference type="InterPro" id="IPR016197">
    <property type="entry name" value="Chromo-like_dom_sf"/>
</dbReference>
<feature type="region of interest" description="Disordered" evidence="3">
    <location>
        <begin position="21"/>
        <end position="92"/>
    </location>
</feature>
<feature type="region of interest" description="Disordered" evidence="3">
    <location>
        <begin position="351"/>
        <end position="372"/>
    </location>
</feature>
<feature type="compositionally biased region" description="Basic and acidic residues" evidence="3">
    <location>
        <begin position="75"/>
        <end position="92"/>
    </location>
</feature>
<dbReference type="Pfam" id="PF00385">
    <property type="entry name" value="Chromo"/>
    <property type="match status" value="1"/>
</dbReference>
<gene>
    <name evidence="6" type="ORF">ACHAWU_001066</name>
</gene>
<comment type="subcellular location">
    <subcellularLocation>
        <location evidence="1">Nucleus</location>
    </subcellularLocation>
</comment>
<evidence type="ECO:0000313" key="7">
    <source>
        <dbReference type="Proteomes" id="UP001530293"/>
    </source>
</evidence>
<evidence type="ECO:0000259" key="5">
    <source>
        <dbReference type="PROSITE" id="PS51184"/>
    </source>
</evidence>
<dbReference type="Proteomes" id="UP001530293">
    <property type="component" value="Unassembled WGS sequence"/>
</dbReference>
<protein>
    <submittedName>
        <fullName evidence="6">Uncharacterized protein</fullName>
    </submittedName>
</protein>
<dbReference type="Gene3D" id="2.40.50.40">
    <property type="match status" value="1"/>
</dbReference>
<feature type="region of interest" description="Disordered" evidence="3">
    <location>
        <begin position="296"/>
        <end position="322"/>
    </location>
</feature>
<name>A0ABD3MFW6_9STRA</name>
<accession>A0ABD3MFW6</accession>
<dbReference type="CDD" id="cd00024">
    <property type="entry name" value="CD_CSD"/>
    <property type="match status" value="1"/>
</dbReference>
<dbReference type="InterPro" id="IPR051219">
    <property type="entry name" value="Heterochromatin_chromo-domain"/>
</dbReference>
<evidence type="ECO:0000256" key="3">
    <source>
        <dbReference type="SAM" id="MobiDB-lite"/>
    </source>
</evidence>
<dbReference type="Gene3D" id="2.60.120.650">
    <property type="entry name" value="Cupin"/>
    <property type="match status" value="1"/>
</dbReference>
<feature type="compositionally biased region" description="Polar residues" evidence="3">
    <location>
        <begin position="1054"/>
        <end position="1077"/>
    </location>
</feature>
<dbReference type="SUPFAM" id="SSF54160">
    <property type="entry name" value="Chromo domain-like"/>
    <property type="match status" value="1"/>
</dbReference>
<dbReference type="InterPro" id="IPR023780">
    <property type="entry name" value="Chromo_domain"/>
</dbReference>
<dbReference type="InterPro" id="IPR041667">
    <property type="entry name" value="Cupin_8"/>
</dbReference>
<dbReference type="EMBL" id="JALLBG020000130">
    <property type="protein sequence ID" value="KAL3762919.1"/>
    <property type="molecule type" value="Genomic_DNA"/>
</dbReference>